<evidence type="ECO:0000259" key="4">
    <source>
        <dbReference type="PROSITE" id="PS51820"/>
    </source>
</evidence>
<dbReference type="GO" id="GO:0031222">
    <property type="term" value="P:arabinan catabolic process"/>
    <property type="evidence" value="ECO:0007669"/>
    <property type="project" value="TreeGrafter"/>
</dbReference>
<dbReference type="InterPro" id="IPR011658">
    <property type="entry name" value="PA14_dom"/>
</dbReference>
<protein>
    <submittedName>
        <fullName evidence="5">Glycosyl hydrolase</fullName>
    </submittedName>
</protein>
<dbReference type="GO" id="GO:0046556">
    <property type="term" value="F:alpha-L-arabinofuranosidase activity"/>
    <property type="evidence" value="ECO:0007669"/>
    <property type="project" value="TreeGrafter"/>
</dbReference>
<dbReference type="SUPFAM" id="SSF56988">
    <property type="entry name" value="Anthrax protective antigen"/>
    <property type="match status" value="1"/>
</dbReference>
<dbReference type="EMBL" id="LVJE01000047">
    <property type="protein sequence ID" value="OAB25348.1"/>
    <property type="molecule type" value="Genomic_DNA"/>
</dbReference>
<dbReference type="GO" id="GO:0009044">
    <property type="term" value="F:xylan 1,4-beta-xylosidase activity"/>
    <property type="evidence" value="ECO:0007669"/>
    <property type="project" value="InterPro"/>
</dbReference>
<evidence type="ECO:0000313" key="6">
    <source>
        <dbReference type="Proteomes" id="UP000077164"/>
    </source>
</evidence>
<dbReference type="InterPro" id="IPR026891">
    <property type="entry name" value="Fn3-like"/>
</dbReference>
<dbReference type="Pfam" id="PF14310">
    <property type="entry name" value="Fn3-like"/>
    <property type="match status" value="1"/>
</dbReference>
<evidence type="ECO:0000256" key="3">
    <source>
        <dbReference type="ARBA" id="ARBA00022801"/>
    </source>
</evidence>
<evidence type="ECO:0000256" key="1">
    <source>
        <dbReference type="ARBA" id="ARBA00005336"/>
    </source>
</evidence>
<reference evidence="5 6" key="1">
    <citation type="submission" date="2016-03" db="EMBL/GenBank/DDBJ databases">
        <title>Draft genome sequence of Flavobacterium fryxellicola DSM 16209.</title>
        <authorList>
            <person name="Shin S.-K."/>
            <person name="Yi H."/>
        </authorList>
    </citation>
    <scope>NUCLEOTIDE SEQUENCE [LARGE SCALE GENOMIC DNA]</scope>
    <source>
        <strain evidence="5 6">DSM 16209</strain>
    </source>
</reference>
<gene>
    <name evidence="5" type="ORF">FBFR_15305</name>
</gene>
<dbReference type="Proteomes" id="UP000077164">
    <property type="component" value="Unassembled WGS sequence"/>
</dbReference>
<dbReference type="Gene3D" id="3.20.20.300">
    <property type="entry name" value="Glycoside hydrolase, family 3, N-terminal domain"/>
    <property type="match status" value="1"/>
</dbReference>
<evidence type="ECO:0000313" key="5">
    <source>
        <dbReference type="EMBL" id="OAB25348.1"/>
    </source>
</evidence>
<dbReference type="PANTHER" id="PTHR42721">
    <property type="entry name" value="SUGAR HYDROLASE-RELATED"/>
    <property type="match status" value="1"/>
</dbReference>
<dbReference type="PANTHER" id="PTHR42721:SF3">
    <property type="entry name" value="BETA-D-XYLOSIDASE 5-RELATED"/>
    <property type="match status" value="1"/>
</dbReference>
<dbReference type="GO" id="GO:0045493">
    <property type="term" value="P:xylan catabolic process"/>
    <property type="evidence" value="ECO:0007669"/>
    <property type="project" value="InterPro"/>
</dbReference>
<dbReference type="InterPro" id="IPR002772">
    <property type="entry name" value="Glyco_hydro_3_C"/>
</dbReference>
<dbReference type="InterPro" id="IPR013783">
    <property type="entry name" value="Ig-like_fold"/>
</dbReference>
<dbReference type="Pfam" id="PF00933">
    <property type="entry name" value="Glyco_hydro_3"/>
    <property type="match status" value="1"/>
</dbReference>
<dbReference type="SMART" id="SM01217">
    <property type="entry name" value="Fn3_like"/>
    <property type="match status" value="1"/>
</dbReference>
<keyword evidence="3 5" id="KW-0378">Hydrolase</keyword>
<dbReference type="PRINTS" id="PR00133">
    <property type="entry name" value="GLHYDRLASE3"/>
</dbReference>
<dbReference type="SUPFAM" id="SSF52279">
    <property type="entry name" value="Beta-D-glucan exohydrolase, C-terminal domain"/>
    <property type="match status" value="1"/>
</dbReference>
<accession>A0A167U853</accession>
<dbReference type="Pfam" id="PF01915">
    <property type="entry name" value="Glyco_hydro_3_C"/>
    <property type="match status" value="1"/>
</dbReference>
<dbReference type="InterPro" id="IPR001764">
    <property type="entry name" value="Glyco_hydro_3_N"/>
</dbReference>
<dbReference type="PROSITE" id="PS51820">
    <property type="entry name" value="PA14"/>
    <property type="match status" value="1"/>
</dbReference>
<dbReference type="InterPro" id="IPR017853">
    <property type="entry name" value="GH"/>
</dbReference>
<dbReference type="InterPro" id="IPR036881">
    <property type="entry name" value="Glyco_hydro_3_C_sf"/>
</dbReference>
<dbReference type="InterPro" id="IPR044993">
    <property type="entry name" value="BXL"/>
</dbReference>
<dbReference type="Pfam" id="PF07691">
    <property type="entry name" value="PA14"/>
    <property type="match status" value="1"/>
</dbReference>
<keyword evidence="2" id="KW-0732">Signal</keyword>
<dbReference type="STRING" id="249352.SAMN05444395_10916"/>
<feature type="domain" description="PA14" evidence="4">
    <location>
        <begin position="463"/>
        <end position="600"/>
    </location>
</feature>
<proteinExistence type="inferred from homology"/>
<comment type="similarity">
    <text evidence="1">Belongs to the glycosyl hydrolase 3 family.</text>
</comment>
<dbReference type="OrthoDB" id="9805821at2"/>
<dbReference type="Gene3D" id="3.40.50.1700">
    <property type="entry name" value="Glycoside hydrolase family 3 C-terminal domain"/>
    <property type="match status" value="2"/>
</dbReference>
<keyword evidence="6" id="KW-1185">Reference proteome</keyword>
<dbReference type="SUPFAM" id="SSF51445">
    <property type="entry name" value="(Trans)glycosidases"/>
    <property type="match status" value="1"/>
</dbReference>
<dbReference type="InterPro" id="IPR036962">
    <property type="entry name" value="Glyco_hydro_3_N_sf"/>
</dbReference>
<dbReference type="AlphaFoldDB" id="A0A167U853"/>
<evidence type="ECO:0000256" key="2">
    <source>
        <dbReference type="ARBA" id="ARBA00022729"/>
    </source>
</evidence>
<name>A0A167U853_9FLAO</name>
<dbReference type="InterPro" id="IPR037524">
    <property type="entry name" value="PA14/GLEYA"/>
</dbReference>
<comment type="caution">
    <text evidence="5">The sequence shown here is derived from an EMBL/GenBank/DDBJ whole genome shotgun (WGS) entry which is preliminary data.</text>
</comment>
<dbReference type="Gene3D" id="2.60.40.10">
    <property type="entry name" value="Immunoglobulins"/>
    <property type="match status" value="1"/>
</dbReference>
<sequence length="869" mass="96743">MRKRIILTSSFFLTLLIMNSCSNKVLHAHSFQDSTLQLEERVDNLVSLMTIEEKISQMVNKSPAIPRLGIPAYNWWNETLHGVARTPYHVTSYPQAIGMAAGWNPSAMQTMADYCATEGRAIYNDSQKKGNTGIYLGLTYWSPNINIFRDPRWGRGQETYGEDPFLTGSLGKAFVRGIEGDNPNYLKASACAKHYAVHSGPEWNRSTFNAEVSDYDLWNTYLPAFKDLIVDAKVSGVMCAYNAFDGQPCCGNDKLMTSILREKWNFKGYVTSDCGGINHFWKTHKTHPNKESAAAAAVLHGTDCECSGDPAYNALSKALADGLLTETEINTSVKRLFTIRFRLGMFDPLSKVPFSNIDLSALEAKEHKAHALKMAQESMVLLKNESNTLPINKNIKKIAIVGPNAADESVLLSNYYGFPSELVSVLEGVKSKFKGEIIYEQGVNIADNEVFKSQYKPSQFNYKGQQGFNGEYFKNTKWEGVPAVVKLDKKIDFQWGDGELVAEGVIANSISMRWTSEYIPDSSGEVSFALQGDDRCKLFINGEKKIETDLKTGYYTFNAIKGQKYKVVIEHLQYTDNAEIKFDAGKIEKLSPEQIAERVKDADVIVFVGGISAKLEGEAMPVSVEGFKGGDRTNIELPAVQTAVLKALNATGKPVVFINMSGGAMGFEWEAENIPAIIQAWYPGQEGGEAIADVLFGDYNPAGRLPVTFYKNVSQLPDFEDYSMQNRTYRYFKGEPLYPFGFGLSYTTFEYNELKISNASNSDEIIIEAKVTNTGDRNGDEVVQLYVTNKNNDNNNSIRDLKGFERIALKAGESKKVVFKINRDNVSAVDNNGDSKPLNGIYEFSIGGGQPTEKSRLINKNVMLQKEFY</sequence>
<organism evidence="5 6">
    <name type="scientific">Flavobacterium fryxellicola</name>
    <dbReference type="NCBI Taxonomy" id="249352"/>
    <lineage>
        <taxon>Bacteria</taxon>
        <taxon>Pseudomonadati</taxon>
        <taxon>Bacteroidota</taxon>
        <taxon>Flavobacteriia</taxon>
        <taxon>Flavobacteriales</taxon>
        <taxon>Flavobacteriaceae</taxon>
        <taxon>Flavobacterium</taxon>
    </lineage>
</organism>
<dbReference type="SMART" id="SM00758">
    <property type="entry name" value="PA14"/>
    <property type="match status" value="1"/>
</dbReference>